<dbReference type="EMBL" id="CP011144">
    <property type="protein sequence ID" value="AKC87918.1"/>
    <property type="molecule type" value="Genomic_DNA"/>
</dbReference>
<evidence type="ECO:0000256" key="8">
    <source>
        <dbReference type="ARBA" id="ARBA00022840"/>
    </source>
</evidence>
<sequence>MPQTSTLQTGTPHTGTFDKILIANRGEIACRIIRTCRRLGIASVAVYSEADAGALHVRLADEAHCIGGPAPADSYLRGDAVIRAARDSGAQAIHPGYGFLSENADFAEAVAAAGLAFVGPRAESMRRMGSKAGAKQLMAQAGVPVVPGYNGEDQSLATLSREAARTGFPLMVKAAHGGGGKGMRVVHRLEDFVPALESCQREASNAFGRDRVLLERYVASPRHIEVQVFGDAHGNLIHLNERECSAQRRYQKVLEESPSPFLTPELRAAMGEAAVTAARAIGYVNAGTVEFIVDGDGHFYFMEINTRLQVEHPVTEMVTGLDLVEWQLQVAAGQPLPMVQEQVPQHGHAIEVRLYAEDPDSGFLPASGTLRALELPPPSPQVRIDAGVEAGDTVTVFYDPMIAKLIVHDSDRPHALARLREALAQCHVAGPKTNLAFLEALARHPAVVEGRIDTGYLDRHLDEFLHADAPVSTPLLAAACTALLLRRQAGEAAADAAGGDPHSPWAVADGWRLHGRAPSRLRLQAGGRVHEAAATGHGGDWRIAVDGTEHAVAGARLADGILDLRIDGQGWRLAAFLDGDLLELHDGQRRLPLRLLPAERAEGGDDAGGDGRVLAPMPGRVVLVKAAPGQVVAAGAELLVMEAMKMELTVRAPRDGVLAELRAAAGDFVEADAVLAVVAAAEPAVEPAGESAEQA</sequence>
<dbReference type="KEGG" id="psuw:WQ53_15220"/>
<dbReference type="Gene3D" id="3.30.470.20">
    <property type="entry name" value="ATP-grasp fold, B domain"/>
    <property type="match status" value="1"/>
</dbReference>
<dbReference type="InterPro" id="IPR005482">
    <property type="entry name" value="Biotin_COase_C"/>
</dbReference>
<keyword evidence="7 12" id="KW-0547">Nucleotide-binding</keyword>
<evidence type="ECO:0000259" key="14">
    <source>
        <dbReference type="PROSITE" id="PS50975"/>
    </source>
</evidence>
<dbReference type="InterPro" id="IPR048429">
    <property type="entry name" value="MCC_alpha_BT"/>
</dbReference>
<dbReference type="PROSITE" id="PS00866">
    <property type="entry name" value="CPSASE_1"/>
    <property type="match status" value="1"/>
</dbReference>
<dbReference type="Pfam" id="PF02785">
    <property type="entry name" value="Biotin_carb_C"/>
    <property type="match status" value="1"/>
</dbReference>
<accession>A0A0E3Z4E0</accession>
<keyword evidence="9" id="KW-0092">Biotin</keyword>
<evidence type="ECO:0000313" key="17">
    <source>
        <dbReference type="Proteomes" id="UP000033067"/>
    </source>
</evidence>
<evidence type="ECO:0000256" key="12">
    <source>
        <dbReference type="PROSITE-ProRule" id="PRU00409"/>
    </source>
</evidence>
<comment type="cofactor">
    <cofactor evidence="1">
        <name>biotin</name>
        <dbReference type="ChEBI" id="CHEBI:57586"/>
    </cofactor>
</comment>
<dbReference type="PROSITE" id="PS50979">
    <property type="entry name" value="BC"/>
    <property type="match status" value="1"/>
</dbReference>
<evidence type="ECO:0000256" key="2">
    <source>
        <dbReference type="ARBA" id="ARBA00003761"/>
    </source>
</evidence>
<dbReference type="Proteomes" id="UP000033067">
    <property type="component" value="Chromosome"/>
</dbReference>
<comment type="catalytic activity">
    <reaction evidence="11">
        <text>N(6)-biotinyl-L-lysyl-[protein] + hydrogencarbonate + ATP = N(6)-carboxybiotinyl-L-lysyl-[protein] + ADP + phosphate + H(+)</text>
        <dbReference type="Rhea" id="RHEA:13501"/>
        <dbReference type="Rhea" id="RHEA-COMP:10505"/>
        <dbReference type="Rhea" id="RHEA-COMP:10506"/>
        <dbReference type="ChEBI" id="CHEBI:15378"/>
        <dbReference type="ChEBI" id="CHEBI:17544"/>
        <dbReference type="ChEBI" id="CHEBI:30616"/>
        <dbReference type="ChEBI" id="CHEBI:43474"/>
        <dbReference type="ChEBI" id="CHEBI:83144"/>
        <dbReference type="ChEBI" id="CHEBI:83145"/>
        <dbReference type="ChEBI" id="CHEBI:456216"/>
        <dbReference type="EC" id="6.3.4.14"/>
    </reaction>
</comment>
<name>A0A0E3Z4E0_9GAMM</name>
<evidence type="ECO:0000256" key="10">
    <source>
        <dbReference type="ARBA" id="ARBA00033786"/>
    </source>
</evidence>
<dbReference type="FunFam" id="3.30.470.20:FF:000028">
    <property type="entry name" value="Methylcrotonoyl-CoA carboxylase subunit alpha, mitochondrial"/>
    <property type="match status" value="1"/>
</dbReference>
<dbReference type="NCBIfam" id="NF006367">
    <property type="entry name" value="PRK08591.1"/>
    <property type="match status" value="1"/>
</dbReference>
<dbReference type="PROSITE" id="PS00867">
    <property type="entry name" value="CPSASE_2"/>
    <property type="match status" value="1"/>
</dbReference>
<dbReference type="CDD" id="cd06850">
    <property type="entry name" value="biotinyl_domain"/>
    <property type="match status" value="1"/>
</dbReference>
<evidence type="ECO:0000256" key="5">
    <source>
        <dbReference type="ARBA" id="ARBA00017242"/>
    </source>
</evidence>
<evidence type="ECO:0000256" key="1">
    <source>
        <dbReference type="ARBA" id="ARBA00001953"/>
    </source>
</evidence>
<proteinExistence type="predicted"/>
<dbReference type="FunFam" id="3.30.1490.20:FF:000003">
    <property type="entry name" value="acetyl-CoA carboxylase isoform X1"/>
    <property type="match status" value="1"/>
</dbReference>
<dbReference type="InterPro" id="IPR011054">
    <property type="entry name" value="Rudment_hybrid_motif"/>
</dbReference>
<dbReference type="Pfam" id="PF00289">
    <property type="entry name" value="Biotin_carb_N"/>
    <property type="match status" value="1"/>
</dbReference>
<comment type="subunit">
    <text evidence="4">Acetyl-CoA carboxylase is a heterohexamer of biotin carboxyl carrier protein, biotin carboxylase and the two subunits of carboxyl transferase in a 2:2 complex.</text>
</comment>
<dbReference type="InterPro" id="IPR016185">
    <property type="entry name" value="PreATP-grasp_dom_sf"/>
</dbReference>
<evidence type="ECO:0000256" key="6">
    <source>
        <dbReference type="ARBA" id="ARBA00022598"/>
    </source>
</evidence>
<feature type="domain" description="ATP-grasp" evidence="14">
    <location>
        <begin position="135"/>
        <end position="332"/>
    </location>
</feature>
<dbReference type="Pfam" id="PF02786">
    <property type="entry name" value="CPSase_L_D2"/>
    <property type="match status" value="1"/>
</dbReference>
<dbReference type="InterPro" id="IPR005481">
    <property type="entry name" value="BC-like_N"/>
</dbReference>
<evidence type="ECO:0000256" key="3">
    <source>
        <dbReference type="ARBA" id="ARBA00004956"/>
    </source>
</evidence>
<dbReference type="PROSITE" id="PS50975">
    <property type="entry name" value="ATP_GRASP"/>
    <property type="match status" value="1"/>
</dbReference>
<dbReference type="Pfam" id="PF21139">
    <property type="entry name" value="BT_MCC_alpha"/>
    <property type="match status" value="1"/>
</dbReference>
<dbReference type="PATRIC" id="fig|314722.6.peg.3295"/>
<dbReference type="SMART" id="SM01209">
    <property type="entry name" value="GARS_A"/>
    <property type="match status" value="1"/>
</dbReference>
<dbReference type="InterPro" id="IPR011761">
    <property type="entry name" value="ATP-grasp"/>
</dbReference>
<dbReference type="InterPro" id="IPR005479">
    <property type="entry name" value="CPAse_ATP-bd"/>
</dbReference>
<dbReference type="GO" id="GO:0004075">
    <property type="term" value="F:biotin carboxylase activity"/>
    <property type="evidence" value="ECO:0007669"/>
    <property type="project" value="UniProtKB-EC"/>
</dbReference>
<evidence type="ECO:0000256" key="9">
    <source>
        <dbReference type="ARBA" id="ARBA00023267"/>
    </source>
</evidence>
<dbReference type="FunFam" id="3.40.50.20:FF:000010">
    <property type="entry name" value="Propionyl-CoA carboxylase subunit alpha"/>
    <property type="match status" value="1"/>
</dbReference>
<dbReference type="PANTHER" id="PTHR18866">
    <property type="entry name" value="CARBOXYLASE:PYRUVATE/ACETYL-COA/PROPIONYL-COA CARBOXYLASE"/>
    <property type="match status" value="1"/>
</dbReference>
<keyword evidence="6" id="KW-0436">Ligase</keyword>
<comment type="pathway">
    <text evidence="3">Lipid metabolism; malonyl-CoA biosynthesis; malonyl-CoA from acetyl-CoA: step 1/1.</text>
</comment>
<gene>
    <name evidence="16" type="ORF">WQ53_15220</name>
</gene>
<dbReference type="PROSITE" id="PS50968">
    <property type="entry name" value="BIOTINYL_LIPOYL"/>
    <property type="match status" value="1"/>
</dbReference>
<evidence type="ECO:0000256" key="7">
    <source>
        <dbReference type="ARBA" id="ARBA00022741"/>
    </source>
</evidence>
<protein>
    <recommendedName>
        <fullName evidence="5">Biotin carboxylase</fullName>
    </recommendedName>
    <alternativeName>
        <fullName evidence="10">Acetyl-coenzyme A carboxylase biotin carboxylase subunit A</fullName>
    </alternativeName>
</protein>
<feature type="domain" description="Biotin carboxylation" evidence="15">
    <location>
        <begin position="16"/>
        <end position="462"/>
    </location>
</feature>
<evidence type="ECO:0000313" key="16">
    <source>
        <dbReference type="EMBL" id="AKC87918.1"/>
    </source>
</evidence>
<comment type="function">
    <text evidence="2">This protein is a component of the acetyl coenzyme A carboxylase complex; first, biotin carboxylase catalyzes the carboxylation of the carrier protein and then the transcarboxylase transfers the carboxyl group to form malonyl-CoA.</text>
</comment>
<dbReference type="SUPFAM" id="SSF51246">
    <property type="entry name" value="Rudiment single hybrid motif"/>
    <property type="match status" value="1"/>
</dbReference>
<dbReference type="InterPro" id="IPR000089">
    <property type="entry name" value="Biotin_lipoyl"/>
</dbReference>
<dbReference type="PANTHER" id="PTHR18866:SF33">
    <property type="entry name" value="METHYLCROTONOYL-COA CARBOXYLASE SUBUNIT ALPHA, MITOCHONDRIAL-RELATED"/>
    <property type="match status" value="1"/>
</dbReference>
<feature type="domain" description="Lipoyl-binding" evidence="13">
    <location>
        <begin position="604"/>
        <end position="679"/>
    </location>
</feature>
<dbReference type="InterPro" id="IPR011764">
    <property type="entry name" value="Biotin_carboxylation_dom"/>
</dbReference>
<keyword evidence="8 12" id="KW-0067">ATP-binding</keyword>
<evidence type="ECO:0000259" key="15">
    <source>
        <dbReference type="PROSITE" id="PS50979"/>
    </source>
</evidence>
<evidence type="ECO:0000259" key="13">
    <source>
        <dbReference type="PROSITE" id="PS50968"/>
    </source>
</evidence>
<organism evidence="16 17">
    <name type="scientific">Pseudoxanthomonas suwonensis</name>
    <dbReference type="NCBI Taxonomy" id="314722"/>
    <lineage>
        <taxon>Bacteria</taxon>
        <taxon>Pseudomonadati</taxon>
        <taxon>Pseudomonadota</taxon>
        <taxon>Gammaproteobacteria</taxon>
        <taxon>Lysobacterales</taxon>
        <taxon>Lysobacteraceae</taxon>
        <taxon>Pseudoxanthomonas</taxon>
    </lineage>
</organism>
<dbReference type="Gene3D" id="3.40.50.20">
    <property type="match status" value="1"/>
</dbReference>
<dbReference type="InterPro" id="IPR011053">
    <property type="entry name" value="Single_hybrid_motif"/>
</dbReference>
<dbReference type="GO" id="GO:0005524">
    <property type="term" value="F:ATP binding"/>
    <property type="evidence" value="ECO:0007669"/>
    <property type="project" value="UniProtKB-UniRule"/>
</dbReference>
<dbReference type="SUPFAM" id="SSF56059">
    <property type="entry name" value="Glutathione synthetase ATP-binding domain-like"/>
    <property type="match status" value="1"/>
</dbReference>
<dbReference type="Gene3D" id="3.30.1490.20">
    <property type="entry name" value="ATP-grasp fold, A domain"/>
    <property type="match status" value="1"/>
</dbReference>
<dbReference type="GO" id="GO:0046872">
    <property type="term" value="F:metal ion binding"/>
    <property type="evidence" value="ECO:0007669"/>
    <property type="project" value="InterPro"/>
</dbReference>
<dbReference type="Gene3D" id="2.40.50.100">
    <property type="match status" value="1"/>
</dbReference>
<evidence type="ECO:0000256" key="11">
    <source>
        <dbReference type="ARBA" id="ARBA00048600"/>
    </source>
</evidence>
<keyword evidence="17" id="KW-1185">Reference proteome</keyword>
<dbReference type="InterPro" id="IPR050856">
    <property type="entry name" value="Biotin_carboxylase_complex"/>
</dbReference>
<dbReference type="SMART" id="SM00878">
    <property type="entry name" value="Biotin_carb_C"/>
    <property type="match status" value="1"/>
</dbReference>
<dbReference type="RefSeq" id="WP_052633533.1">
    <property type="nucleotide sequence ID" value="NZ_CP011144.1"/>
</dbReference>
<dbReference type="OrthoDB" id="9763189at2"/>
<dbReference type="SUPFAM" id="SSF51230">
    <property type="entry name" value="Single hybrid motif"/>
    <property type="match status" value="1"/>
</dbReference>
<evidence type="ECO:0000256" key="4">
    <source>
        <dbReference type="ARBA" id="ARBA00011750"/>
    </source>
</evidence>
<dbReference type="InterPro" id="IPR013815">
    <property type="entry name" value="ATP_grasp_subdomain_1"/>
</dbReference>
<reference evidence="16 17" key="1">
    <citation type="journal article" date="2015" name="Genome Announc.">
        <title>Complete Genome Sequence of Pseudoxanthomonas suwonensis Strain J1, a Cellulose-Degrading Bacterium Isolated from Leaf- and Wood-Enriched Soil.</title>
        <authorList>
            <person name="Hou L."/>
            <person name="Jiang J."/>
            <person name="Xu Z."/>
            <person name="Zhou Y."/>
            <person name="Leung F.C."/>
        </authorList>
    </citation>
    <scope>NUCLEOTIDE SEQUENCE [LARGE SCALE GENOMIC DNA]</scope>
    <source>
        <strain evidence="16 17">J1</strain>
    </source>
</reference>
<dbReference type="SUPFAM" id="SSF52440">
    <property type="entry name" value="PreATP-grasp domain"/>
    <property type="match status" value="1"/>
</dbReference>
<dbReference type="Gene3D" id="3.30.700.40">
    <property type="match status" value="1"/>
</dbReference>
<dbReference type="AlphaFoldDB" id="A0A0E3Z4E0"/>
<dbReference type="Pfam" id="PF00364">
    <property type="entry name" value="Biotin_lipoyl"/>
    <property type="match status" value="1"/>
</dbReference>